<name>A0ABT8RD09_9BACT</name>
<dbReference type="SUPFAM" id="SSF56935">
    <property type="entry name" value="Porins"/>
    <property type="match status" value="1"/>
</dbReference>
<organism evidence="10 11">
    <name type="scientific">Rhodocytophaga aerolata</name>
    <dbReference type="NCBI Taxonomy" id="455078"/>
    <lineage>
        <taxon>Bacteria</taxon>
        <taxon>Pseudomonadati</taxon>
        <taxon>Bacteroidota</taxon>
        <taxon>Cytophagia</taxon>
        <taxon>Cytophagales</taxon>
        <taxon>Rhodocytophagaceae</taxon>
        <taxon>Rhodocytophaga</taxon>
    </lineage>
</organism>
<evidence type="ECO:0000256" key="8">
    <source>
        <dbReference type="SAM" id="SignalP"/>
    </source>
</evidence>
<sequence length="1024" mass="111608">MNKCSFKYTLFTLLLLCCFQIAWAQQTVKGKVLDDSQQPLPGVNVLVKGSTVGTATDVEGNYSLQIPDGNSTLVFSAIGFITEEIAVNNQTTINLTLVSDIKSLNEVVVTALGIERETKTLGYAVTEVKGANFTQARETNLGNALSGRIAGVNASPSATGPGGSSRIVIRGNTSLSGTNQPLYVINGIPIDNSNQGQAGEWGGFDRGDGLNSLNPDDIESISVLKGGTAAALYGSRAASGVILITTKSGKGQQGIGVEFNSTYTMERPINLFDWQYEYGSGTRGAKPISQEEAISYGLLSWGDRLDGSPVTQFDGVARPYSAQKNNLKNFYDNGSSFTNTVAVAGGNEVANFRFSASNLENQSMIPNSSFNRKTFNLSANANLSKKVIFESNVQYNIEKGKNRTFLSDSPKNPNYSAQLLATNIDIRSLNPGYDERGYEELFNSNVYATNPYFAVNKVTNEDDRRRLLGSFSLRYNITDFLYVRGRLGTDYFTLDGTDIEPTGIAYRTVGGMNTFQQKFFENNAEVIVGFTKDVSDFSINVIAGGNMMKRQSQRLNASGNEFSVPFSYFLSNLKNRSFSNEFRENAINSVFASADIGYRGWLYLNLTGRQDWFSTLSLNDNSIFYPSAGVSFVFSEAFGMPAWLNFGKVRASWAQVGGGYPDPYGLTLPYSLTGQGHLGQPLMNIATSTIPNPNLKPLLNTSSEIGVELKTLNNRLGVDLALYKRLTTDDPVLASTSQSSGYNNVLLNVGEVSNKGIELLLTGTPVKTAGFNWDVSYNVSYNKNEVVSIAPGLKTLYLGQARTQNGFVYHDEGQPFGVIKGYEMKRDANGNIVYNEATGVPVQSELKILGQGVHPWAMGITNTFTYKNFNLNFLIDGKFGGDLYSATNAYAYNSGLHKNTLDGREAGIPVSGVDTKGEPYSATVSAQDYYRGIAFRITDEFVYDASFIKLRQVVFGYSVPKSLIANTPFQSASLSFVARNLLILYKNVPNADPESNYNSSNAQGLEMFGVPTARSYGLNLMIKF</sequence>
<evidence type="ECO:0000256" key="2">
    <source>
        <dbReference type="ARBA" id="ARBA00022448"/>
    </source>
</evidence>
<keyword evidence="4 7" id="KW-0812">Transmembrane</keyword>
<evidence type="ECO:0000256" key="4">
    <source>
        <dbReference type="ARBA" id="ARBA00022692"/>
    </source>
</evidence>
<dbReference type="InterPro" id="IPR036942">
    <property type="entry name" value="Beta-barrel_TonB_sf"/>
</dbReference>
<evidence type="ECO:0000256" key="5">
    <source>
        <dbReference type="ARBA" id="ARBA00023136"/>
    </source>
</evidence>
<keyword evidence="5 7" id="KW-0472">Membrane</keyword>
<dbReference type="Pfam" id="PF13715">
    <property type="entry name" value="CarbopepD_reg_2"/>
    <property type="match status" value="1"/>
</dbReference>
<protein>
    <submittedName>
        <fullName evidence="10">SusC/RagA family TonB-linked outer membrane protein</fullName>
    </submittedName>
</protein>
<dbReference type="Gene3D" id="2.40.170.20">
    <property type="entry name" value="TonB-dependent receptor, beta-barrel domain"/>
    <property type="match status" value="1"/>
</dbReference>
<feature type="chain" id="PRO_5047217642" evidence="8">
    <location>
        <begin position="25"/>
        <end position="1024"/>
    </location>
</feature>
<dbReference type="RefSeq" id="WP_302039371.1">
    <property type="nucleotide sequence ID" value="NZ_JAUKPO010000012.1"/>
</dbReference>
<keyword evidence="2 7" id="KW-0813">Transport</keyword>
<dbReference type="InterPro" id="IPR008969">
    <property type="entry name" value="CarboxyPept-like_regulatory"/>
</dbReference>
<dbReference type="Gene3D" id="2.60.40.1120">
    <property type="entry name" value="Carboxypeptidase-like, regulatory domain"/>
    <property type="match status" value="1"/>
</dbReference>
<accession>A0ABT8RD09</accession>
<evidence type="ECO:0000259" key="9">
    <source>
        <dbReference type="Pfam" id="PF07715"/>
    </source>
</evidence>
<feature type="signal peptide" evidence="8">
    <location>
        <begin position="1"/>
        <end position="24"/>
    </location>
</feature>
<dbReference type="InterPro" id="IPR023997">
    <property type="entry name" value="TonB-dep_OMP_SusC/RagA_CS"/>
</dbReference>
<comment type="similarity">
    <text evidence="7">Belongs to the TonB-dependent receptor family.</text>
</comment>
<dbReference type="NCBIfam" id="TIGR04056">
    <property type="entry name" value="OMP_RagA_SusC"/>
    <property type="match status" value="1"/>
</dbReference>
<dbReference type="SUPFAM" id="SSF49464">
    <property type="entry name" value="Carboxypeptidase regulatory domain-like"/>
    <property type="match status" value="1"/>
</dbReference>
<evidence type="ECO:0000313" key="10">
    <source>
        <dbReference type="EMBL" id="MDO1448570.1"/>
    </source>
</evidence>
<dbReference type="Pfam" id="PF07715">
    <property type="entry name" value="Plug"/>
    <property type="match status" value="1"/>
</dbReference>
<evidence type="ECO:0000256" key="7">
    <source>
        <dbReference type="PROSITE-ProRule" id="PRU01360"/>
    </source>
</evidence>
<dbReference type="InterPro" id="IPR037066">
    <property type="entry name" value="Plug_dom_sf"/>
</dbReference>
<evidence type="ECO:0000256" key="6">
    <source>
        <dbReference type="ARBA" id="ARBA00023237"/>
    </source>
</evidence>
<dbReference type="InterPro" id="IPR012910">
    <property type="entry name" value="Plug_dom"/>
</dbReference>
<keyword evidence="3 7" id="KW-1134">Transmembrane beta strand</keyword>
<dbReference type="PROSITE" id="PS52016">
    <property type="entry name" value="TONB_DEPENDENT_REC_3"/>
    <property type="match status" value="1"/>
</dbReference>
<dbReference type="NCBIfam" id="TIGR04057">
    <property type="entry name" value="SusC_RagA_signa"/>
    <property type="match status" value="1"/>
</dbReference>
<dbReference type="Gene3D" id="2.170.130.10">
    <property type="entry name" value="TonB-dependent receptor, plug domain"/>
    <property type="match status" value="1"/>
</dbReference>
<evidence type="ECO:0000313" key="11">
    <source>
        <dbReference type="Proteomes" id="UP001168528"/>
    </source>
</evidence>
<reference evidence="10" key="1">
    <citation type="submission" date="2023-07" db="EMBL/GenBank/DDBJ databases">
        <title>The genome sequence of Rhodocytophaga aerolata KACC 12507.</title>
        <authorList>
            <person name="Zhang X."/>
        </authorList>
    </citation>
    <scope>NUCLEOTIDE SEQUENCE</scope>
    <source>
        <strain evidence="10">KACC 12507</strain>
    </source>
</reference>
<evidence type="ECO:0000256" key="3">
    <source>
        <dbReference type="ARBA" id="ARBA00022452"/>
    </source>
</evidence>
<comment type="subcellular location">
    <subcellularLocation>
        <location evidence="1 7">Cell outer membrane</location>
        <topology evidence="1 7">Multi-pass membrane protein</topology>
    </subcellularLocation>
</comment>
<keyword evidence="11" id="KW-1185">Reference proteome</keyword>
<comment type="caution">
    <text evidence="10">The sequence shown here is derived from an EMBL/GenBank/DDBJ whole genome shotgun (WGS) entry which is preliminary data.</text>
</comment>
<proteinExistence type="inferred from homology"/>
<dbReference type="InterPro" id="IPR023996">
    <property type="entry name" value="TonB-dep_OMP_SusC/RagA"/>
</dbReference>
<keyword evidence="8" id="KW-0732">Signal</keyword>
<gene>
    <name evidence="10" type="ORF">Q0590_20000</name>
</gene>
<dbReference type="EMBL" id="JAUKPO010000012">
    <property type="protein sequence ID" value="MDO1448570.1"/>
    <property type="molecule type" value="Genomic_DNA"/>
</dbReference>
<evidence type="ECO:0000256" key="1">
    <source>
        <dbReference type="ARBA" id="ARBA00004571"/>
    </source>
</evidence>
<feature type="domain" description="TonB-dependent receptor plug" evidence="9">
    <location>
        <begin position="121"/>
        <end position="241"/>
    </location>
</feature>
<keyword evidence="6 7" id="KW-0998">Cell outer membrane</keyword>
<dbReference type="Proteomes" id="UP001168528">
    <property type="component" value="Unassembled WGS sequence"/>
</dbReference>
<dbReference type="InterPro" id="IPR039426">
    <property type="entry name" value="TonB-dep_rcpt-like"/>
</dbReference>